<dbReference type="EMBL" id="JAHYIQ010000001">
    <property type="protein sequence ID" value="KAK1136725.1"/>
    <property type="molecule type" value="Genomic_DNA"/>
</dbReference>
<evidence type="ECO:0000313" key="3">
    <source>
        <dbReference type="Proteomes" id="UP001177670"/>
    </source>
</evidence>
<keyword evidence="1" id="KW-0472">Membrane</keyword>
<dbReference type="AlphaFoldDB" id="A0AA40GFB7"/>
<keyword evidence="1" id="KW-0812">Transmembrane</keyword>
<keyword evidence="3" id="KW-1185">Reference proteome</keyword>
<sequence length="57" mass="6023">MGLFLLSIMAKIESTLLSLKVTMALRVLSLAVTAGATILCHMATNAVLYLTDVNDGI</sequence>
<organism evidence="2 3">
    <name type="scientific">Melipona bicolor</name>
    <dbReference type="NCBI Taxonomy" id="60889"/>
    <lineage>
        <taxon>Eukaryota</taxon>
        <taxon>Metazoa</taxon>
        <taxon>Ecdysozoa</taxon>
        <taxon>Arthropoda</taxon>
        <taxon>Hexapoda</taxon>
        <taxon>Insecta</taxon>
        <taxon>Pterygota</taxon>
        <taxon>Neoptera</taxon>
        <taxon>Endopterygota</taxon>
        <taxon>Hymenoptera</taxon>
        <taxon>Apocrita</taxon>
        <taxon>Aculeata</taxon>
        <taxon>Apoidea</taxon>
        <taxon>Anthophila</taxon>
        <taxon>Apidae</taxon>
        <taxon>Melipona</taxon>
    </lineage>
</organism>
<gene>
    <name evidence="2" type="ORF">K0M31_001264</name>
</gene>
<comment type="caution">
    <text evidence="2">The sequence shown here is derived from an EMBL/GenBank/DDBJ whole genome shotgun (WGS) entry which is preliminary data.</text>
</comment>
<evidence type="ECO:0000256" key="1">
    <source>
        <dbReference type="SAM" id="Phobius"/>
    </source>
</evidence>
<proteinExistence type="predicted"/>
<reference evidence="2" key="1">
    <citation type="submission" date="2021-10" db="EMBL/GenBank/DDBJ databases">
        <title>Melipona bicolor Genome sequencing and assembly.</title>
        <authorList>
            <person name="Araujo N.S."/>
            <person name="Arias M.C."/>
        </authorList>
    </citation>
    <scope>NUCLEOTIDE SEQUENCE</scope>
    <source>
        <strain evidence="2">USP_2M_L1-L4_2017</strain>
        <tissue evidence="2">Whole body</tissue>
    </source>
</reference>
<evidence type="ECO:0000313" key="2">
    <source>
        <dbReference type="EMBL" id="KAK1136725.1"/>
    </source>
</evidence>
<keyword evidence="1" id="KW-1133">Transmembrane helix</keyword>
<feature type="transmembrane region" description="Helical" evidence="1">
    <location>
        <begin position="28"/>
        <end position="50"/>
    </location>
</feature>
<accession>A0AA40GFB7</accession>
<dbReference type="Proteomes" id="UP001177670">
    <property type="component" value="Unassembled WGS sequence"/>
</dbReference>
<name>A0AA40GFB7_9HYME</name>
<protein>
    <submittedName>
        <fullName evidence="2">Uncharacterized protein</fullName>
    </submittedName>
</protein>